<gene>
    <name evidence="2" type="ORF">TSAR_016140</name>
</gene>
<protein>
    <submittedName>
        <fullName evidence="2">Uncharacterized protein</fullName>
    </submittedName>
</protein>
<reference evidence="2 3" key="1">
    <citation type="journal article" date="2017" name="Curr. Biol.">
        <title>The Evolution of Venom by Co-option of Single-Copy Genes.</title>
        <authorList>
            <person name="Martinson E.O."/>
            <person name="Mrinalini"/>
            <person name="Kelkar Y.D."/>
            <person name="Chang C.H."/>
            <person name="Werren J.H."/>
        </authorList>
    </citation>
    <scope>NUCLEOTIDE SEQUENCE [LARGE SCALE GENOMIC DNA]</scope>
    <source>
        <strain evidence="2 3">Alberta</strain>
        <tissue evidence="2">Whole body</tissue>
    </source>
</reference>
<feature type="region of interest" description="Disordered" evidence="1">
    <location>
        <begin position="1"/>
        <end position="22"/>
    </location>
</feature>
<sequence length="22" mass="2534">MSKADHLALRELQAPQSRHPTF</sequence>
<keyword evidence="3" id="KW-1185">Reference proteome</keyword>
<accession>A0A232FHB9</accession>
<name>A0A232FHB9_9HYME</name>
<dbReference type="EMBL" id="NNAY01000190">
    <property type="protein sequence ID" value="OXU30141.1"/>
    <property type="molecule type" value="Genomic_DNA"/>
</dbReference>
<evidence type="ECO:0000313" key="3">
    <source>
        <dbReference type="Proteomes" id="UP000215335"/>
    </source>
</evidence>
<proteinExistence type="predicted"/>
<organism evidence="2 3">
    <name type="scientific">Trichomalopsis sarcophagae</name>
    <dbReference type="NCBI Taxonomy" id="543379"/>
    <lineage>
        <taxon>Eukaryota</taxon>
        <taxon>Metazoa</taxon>
        <taxon>Ecdysozoa</taxon>
        <taxon>Arthropoda</taxon>
        <taxon>Hexapoda</taxon>
        <taxon>Insecta</taxon>
        <taxon>Pterygota</taxon>
        <taxon>Neoptera</taxon>
        <taxon>Endopterygota</taxon>
        <taxon>Hymenoptera</taxon>
        <taxon>Apocrita</taxon>
        <taxon>Proctotrupomorpha</taxon>
        <taxon>Chalcidoidea</taxon>
        <taxon>Pteromalidae</taxon>
        <taxon>Pteromalinae</taxon>
        <taxon>Trichomalopsis</taxon>
    </lineage>
</organism>
<comment type="caution">
    <text evidence="2">The sequence shown here is derived from an EMBL/GenBank/DDBJ whole genome shotgun (WGS) entry which is preliminary data.</text>
</comment>
<evidence type="ECO:0000256" key="1">
    <source>
        <dbReference type="SAM" id="MobiDB-lite"/>
    </source>
</evidence>
<dbReference type="AlphaFoldDB" id="A0A232FHB9"/>
<evidence type="ECO:0000313" key="2">
    <source>
        <dbReference type="EMBL" id="OXU30141.1"/>
    </source>
</evidence>
<dbReference type="Proteomes" id="UP000215335">
    <property type="component" value="Unassembled WGS sequence"/>
</dbReference>